<proteinExistence type="predicted"/>
<feature type="region of interest" description="Disordered" evidence="1">
    <location>
        <begin position="1"/>
        <end position="101"/>
    </location>
</feature>
<feature type="region of interest" description="Disordered" evidence="1">
    <location>
        <begin position="126"/>
        <end position="172"/>
    </location>
</feature>
<evidence type="ECO:0000313" key="2">
    <source>
        <dbReference type="EMBL" id="KAB2571393.1"/>
    </source>
</evidence>
<feature type="compositionally biased region" description="Polar residues" evidence="1">
    <location>
        <begin position="147"/>
        <end position="172"/>
    </location>
</feature>
<name>A0A5N5D155_9PEZI</name>
<feature type="compositionally biased region" description="Low complexity" evidence="1">
    <location>
        <begin position="311"/>
        <end position="323"/>
    </location>
</feature>
<protein>
    <submittedName>
        <fullName evidence="2">Uncharacterized protein</fullName>
    </submittedName>
</protein>
<dbReference type="EMBL" id="VCHE01000103">
    <property type="protein sequence ID" value="KAB2571393.1"/>
    <property type="molecule type" value="Genomic_DNA"/>
</dbReference>
<feature type="compositionally biased region" description="Low complexity" evidence="1">
    <location>
        <begin position="52"/>
        <end position="68"/>
    </location>
</feature>
<evidence type="ECO:0000313" key="3">
    <source>
        <dbReference type="Proteomes" id="UP000325902"/>
    </source>
</evidence>
<feature type="region of interest" description="Disordered" evidence="1">
    <location>
        <begin position="311"/>
        <end position="331"/>
    </location>
</feature>
<sequence length="417" mass="44456">MVSLRSGSTTDDVQPYIKRRSTAGTTDDVQPYIKRSSTAGTPKKDDNDEACSVSSESSSESTIVVDTSFRGRAQPPLATFNRKKDAKSATPDVEIASQSEGSTIVVDTGIRSPSPQAPPMASFTITARPKSSAAGTKTARPKPSAAGTKTATNVTRTAPSGARNTTANEATSAFNAPTTMTTAAALLTSATNEMEIDDAMDVVADNNTTAATVNQGDNNTNTPVAPAAMVYNTNYHHAGALNPNPSNTREFWIWEVLYAAHHRLPEVLDLDDRPDPTTTDVPMAYLDPVLPAFISSEDDNEDRLSPIYLATTTTPAGPTTATTNDHQTTPPTGPPDGIRQFFVDVQYDPLAAHPWGAVLCVGRLPGGGQLMGATIDVQHLVDVRRLGWLQAIGDTDASACLWLWRRIVDWTEENARG</sequence>
<feature type="compositionally biased region" description="Polar residues" evidence="1">
    <location>
        <begin position="1"/>
        <end position="12"/>
    </location>
</feature>
<evidence type="ECO:0000256" key="1">
    <source>
        <dbReference type="SAM" id="MobiDB-lite"/>
    </source>
</evidence>
<dbReference type="AlphaFoldDB" id="A0A5N5D155"/>
<accession>A0A5N5D155</accession>
<dbReference type="Proteomes" id="UP000325902">
    <property type="component" value="Unassembled WGS sequence"/>
</dbReference>
<keyword evidence="3" id="KW-1185">Reference proteome</keyword>
<comment type="caution">
    <text evidence="2">The sequence shown here is derived from an EMBL/GenBank/DDBJ whole genome shotgun (WGS) entry which is preliminary data.</text>
</comment>
<gene>
    <name evidence="2" type="ORF">DBV05_g9938</name>
</gene>
<organism evidence="2 3">
    <name type="scientific">Lasiodiplodia theobromae</name>
    <dbReference type="NCBI Taxonomy" id="45133"/>
    <lineage>
        <taxon>Eukaryota</taxon>
        <taxon>Fungi</taxon>
        <taxon>Dikarya</taxon>
        <taxon>Ascomycota</taxon>
        <taxon>Pezizomycotina</taxon>
        <taxon>Dothideomycetes</taxon>
        <taxon>Dothideomycetes incertae sedis</taxon>
        <taxon>Botryosphaeriales</taxon>
        <taxon>Botryosphaeriaceae</taxon>
        <taxon>Lasiodiplodia</taxon>
    </lineage>
</organism>
<reference evidence="2 3" key="1">
    <citation type="journal article" date="2019" name="Sci. Rep.">
        <title>A multi-omics analysis of the grapevine pathogen Lasiodiplodia theobromae reveals that temperature affects the expression of virulence- and pathogenicity-related genes.</title>
        <authorList>
            <person name="Felix C."/>
            <person name="Meneses R."/>
            <person name="Goncalves M.F.M."/>
            <person name="Tilleman L."/>
            <person name="Duarte A.S."/>
            <person name="Jorrin-Novo J.V."/>
            <person name="Van de Peer Y."/>
            <person name="Deforce D."/>
            <person name="Van Nieuwerburgh F."/>
            <person name="Esteves A.C."/>
            <person name="Alves A."/>
        </authorList>
    </citation>
    <scope>NUCLEOTIDE SEQUENCE [LARGE SCALE GENOMIC DNA]</scope>
    <source>
        <strain evidence="2 3">LA-SOL3</strain>
    </source>
</reference>